<gene>
    <name evidence="2" type="ORF">OHK93_008789</name>
</gene>
<dbReference type="Proteomes" id="UP001161017">
    <property type="component" value="Unassembled WGS sequence"/>
</dbReference>
<feature type="domain" description="NB-ARC" evidence="1">
    <location>
        <begin position="204"/>
        <end position="354"/>
    </location>
</feature>
<dbReference type="AlphaFoldDB" id="A0AA43TWY4"/>
<dbReference type="PANTHER" id="PTHR46082">
    <property type="entry name" value="ATP/GTP-BINDING PROTEIN-RELATED"/>
    <property type="match status" value="1"/>
</dbReference>
<dbReference type="Gene3D" id="1.25.40.10">
    <property type="entry name" value="Tetratricopeptide repeat domain"/>
    <property type="match status" value="1"/>
</dbReference>
<comment type="caution">
    <text evidence="2">The sequence shown here is derived from an EMBL/GenBank/DDBJ whole genome shotgun (WGS) entry which is preliminary data.</text>
</comment>
<evidence type="ECO:0000313" key="2">
    <source>
        <dbReference type="EMBL" id="MDI1489510.1"/>
    </source>
</evidence>
<dbReference type="EMBL" id="JAPUFD010000009">
    <property type="protein sequence ID" value="MDI1489510.1"/>
    <property type="molecule type" value="Genomic_DNA"/>
</dbReference>
<dbReference type="PANTHER" id="PTHR46082:SF6">
    <property type="entry name" value="AAA+ ATPASE DOMAIN-CONTAINING PROTEIN-RELATED"/>
    <property type="match status" value="1"/>
</dbReference>
<dbReference type="Pfam" id="PF13424">
    <property type="entry name" value="TPR_12"/>
    <property type="match status" value="1"/>
</dbReference>
<protein>
    <recommendedName>
        <fullName evidence="1">NB-ARC domain-containing protein</fullName>
    </recommendedName>
</protein>
<dbReference type="Gene3D" id="3.40.50.300">
    <property type="entry name" value="P-loop containing nucleotide triphosphate hydrolases"/>
    <property type="match status" value="1"/>
</dbReference>
<evidence type="ECO:0000313" key="3">
    <source>
        <dbReference type="Proteomes" id="UP001161017"/>
    </source>
</evidence>
<dbReference type="SUPFAM" id="SSF48452">
    <property type="entry name" value="TPR-like"/>
    <property type="match status" value="1"/>
</dbReference>
<dbReference type="InterPro" id="IPR002182">
    <property type="entry name" value="NB-ARC"/>
</dbReference>
<dbReference type="Pfam" id="PF00931">
    <property type="entry name" value="NB-ARC"/>
    <property type="match status" value="1"/>
</dbReference>
<dbReference type="GO" id="GO:0043531">
    <property type="term" value="F:ADP binding"/>
    <property type="evidence" value="ECO:0007669"/>
    <property type="project" value="InterPro"/>
</dbReference>
<name>A0AA43TWY4_9LECA</name>
<sequence length="877" mass="98604">MASPELPYDTYRLRGIPSHFGLQDVQDLLSAEDKDALFATSLAPALLPHYKDTQIATITLKSKSSALRAANDTGYLQSNEDEPRIGIDNDFHGFTPLNNIIENEETVEVMIFGYPSQLFKSISEAGLLAYTNYFIQQLKNIRQPDSAAPARTRQRVLEEPVANLFERLSTTDPSASTKFICNSLPELHRNFLGRDTLLQKLRDLSSRSSIQPSVVILHGIGGGGKSQLARKYINLYQKDCHAVFWVNFRSHMKIKQGFSEAAESIKEDSGGDIGIDGVEYVKSWLEKCPSHWLLILDNVDDREAAASLVTTYLPTRGNGEIIITTRNRELSEIGCELDVPSLQHEDAAKLLLQTTGEGSRALPEALKISRLLGGHPLAIAQAGAYIKTIRIPMDGYIEFYRTERAELLNYKSPLRPEEEAAATTFEISFKTLRKGNQKAAMLLLLFSFLDRSITFEILRYAFERRSGSDDEHLKLPQWLLSTATTNGDWNERTLHEHTAALHNLSLIDKSSEIGGHPICSIHPVVQEWSHLRLSIDEQQHFASLAIQFIHRCSLSVQEDMTTDRSSAFVKHKPLLLHMDACVENSKRYLTNPRFLGGPASRRAALRFSHIFWYNGNWERAQMLQQRVLDTLSNEDSLFIEATLALCSTLRKRGKFDEATDLQGEAEPLVKTPPEQYRLLGEMADTFRDQNLLDDACTIREGILKLLRTNEGEDSLLTINAKGALAVIYYKIRRYEDALSLEDQVLEQRKRLCGNSHPDTITAMANLAGTYYGQGDYKRAEELERIVLDQRRDVLGDDHWDTIRAKGSLGATLRKLPKFDEAVSLLDETLRGKIARVGAGNPSSRRTYGLLHKAFCEMENDEAAEKLETSFGLAVLSS</sequence>
<evidence type="ECO:0000259" key="1">
    <source>
        <dbReference type="Pfam" id="PF00931"/>
    </source>
</evidence>
<dbReference type="InterPro" id="IPR053137">
    <property type="entry name" value="NLR-like"/>
</dbReference>
<proteinExistence type="predicted"/>
<keyword evidence="3" id="KW-1185">Reference proteome</keyword>
<accession>A0AA43TWY4</accession>
<dbReference type="InterPro" id="IPR027417">
    <property type="entry name" value="P-loop_NTPase"/>
</dbReference>
<reference evidence="2" key="1">
    <citation type="journal article" date="2023" name="Genome Biol. Evol.">
        <title>First Whole Genome Sequence and Flow Cytometry Genome Size Data for the Lichen-Forming Fungus Ramalina farinacea (Ascomycota).</title>
        <authorList>
            <person name="Llewellyn T."/>
            <person name="Mian S."/>
            <person name="Hill R."/>
            <person name="Leitch I.J."/>
            <person name="Gaya E."/>
        </authorList>
    </citation>
    <scope>NUCLEOTIDE SEQUENCE</scope>
    <source>
        <strain evidence="2">LIQ254RAFAR</strain>
    </source>
</reference>
<dbReference type="SUPFAM" id="SSF52540">
    <property type="entry name" value="P-loop containing nucleoside triphosphate hydrolases"/>
    <property type="match status" value="1"/>
</dbReference>
<organism evidence="2 3">
    <name type="scientific">Ramalina farinacea</name>
    <dbReference type="NCBI Taxonomy" id="258253"/>
    <lineage>
        <taxon>Eukaryota</taxon>
        <taxon>Fungi</taxon>
        <taxon>Dikarya</taxon>
        <taxon>Ascomycota</taxon>
        <taxon>Pezizomycotina</taxon>
        <taxon>Lecanoromycetes</taxon>
        <taxon>OSLEUM clade</taxon>
        <taxon>Lecanoromycetidae</taxon>
        <taxon>Lecanorales</taxon>
        <taxon>Lecanorineae</taxon>
        <taxon>Ramalinaceae</taxon>
        <taxon>Ramalina</taxon>
    </lineage>
</organism>
<dbReference type="InterPro" id="IPR011990">
    <property type="entry name" value="TPR-like_helical_dom_sf"/>
</dbReference>